<dbReference type="InterPro" id="IPR029069">
    <property type="entry name" value="HotDog_dom_sf"/>
</dbReference>
<dbReference type="InterPro" id="IPR006683">
    <property type="entry name" value="Thioestr_dom"/>
</dbReference>
<dbReference type="GO" id="GO:0047617">
    <property type="term" value="F:fatty acyl-CoA hydrolase activity"/>
    <property type="evidence" value="ECO:0007669"/>
    <property type="project" value="TreeGrafter"/>
</dbReference>
<evidence type="ECO:0000259" key="3">
    <source>
        <dbReference type="Pfam" id="PF03061"/>
    </source>
</evidence>
<dbReference type="Gene3D" id="3.10.129.10">
    <property type="entry name" value="Hotdog Thioesterase"/>
    <property type="match status" value="1"/>
</dbReference>
<comment type="caution">
    <text evidence="5">The sequence shown here is derived from an EMBL/GenBank/DDBJ whole genome shotgun (WGS) entry which is preliminary data.</text>
</comment>
<dbReference type="Pfam" id="PF03061">
    <property type="entry name" value="4HBT"/>
    <property type="match status" value="1"/>
</dbReference>
<evidence type="ECO:0000313" key="5">
    <source>
        <dbReference type="EMBL" id="PBD16813.1"/>
    </source>
</evidence>
<dbReference type="OrthoDB" id="9808429at2"/>
<dbReference type="NCBIfam" id="TIGR00051">
    <property type="entry name" value="YbgC/FadM family acyl-CoA thioesterase"/>
    <property type="match status" value="1"/>
</dbReference>
<dbReference type="InterPro" id="IPR014166">
    <property type="entry name" value="Tol-Pal_acyl-CoA_thioesterase"/>
</dbReference>
<dbReference type="FunFam" id="3.10.129.10:FF:000004">
    <property type="entry name" value="Tol-pal system-associated acyl-CoA thioesterase"/>
    <property type="match status" value="1"/>
</dbReference>
<gene>
    <name evidence="5" type="primary">ybgC</name>
    <name evidence="4" type="ORF">CLG85_022885</name>
    <name evidence="5" type="ORF">CLG85_23520</name>
</gene>
<feature type="domain" description="Thioesterase" evidence="3">
    <location>
        <begin position="18"/>
        <end position="97"/>
    </location>
</feature>
<reference evidence="5" key="1">
    <citation type="submission" date="2017-09" db="EMBL/GenBank/DDBJ databases">
        <title>Yangia sp. SAOS 153D whole genome sequencing.</title>
        <authorList>
            <person name="Verma A."/>
            <person name="Krishnamurthi S."/>
        </authorList>
    </citation>
    <scope>NUCLEOTIDE SEQUENCE [LARGE SCALE GENOMIC DNA]</scope>
    <source>
        <strain evidence="5">SAOS 153D</strain>
    </source>
</reference>
<dbReference type="Proteomes" id="UP000217448">
    <property type="component" value="Unassembled WGS sequence"/>
</dbReference>
<dbReference type="PANTHER" id="PTHR31793">
    <property type="entry name" value="4-HYDROXYBENZOYL-COA THIOESTERASE FAMILY MEMBER"/>
    <property type="match status" value="1"/>
</dbReference>
<evidence type="ECO:0000313" key="6">
    <source>
        <dbReference type="Proteomes" id="UP000217448"/>
    </source>
</evidence>
<dbReference type="NCBIfam" id="TIGR02799">
    <property type="entry name" value="thio_ybgC"/>
    <property type="match status" value="1"/>
</dbReference>
<keyword evidence="6" id="KW-1185">Reference proteome</keyword>
<evidence type="ECO:0000313" key="4">
    <source>
        <dbReference type="EMBL" id="MCT4372993.1"/>
    </source>
</evidence>
<sequence>MAHEFPVRVYYEDTDMAGIVYHANYLKYIERARSDWVRARGIDQNALREGEGLVFVVRRLEADYLAPARFDEELVVHTEVKSVSGVRLGLTQEVQRAGKPLFRAEVTLVAITADGHPARLPAAIRQQMH</sequence>
<dbReference type="SUPFAM" id="SSF54637">
    <property type="entry name" value="Thioesterase/thiol ester dehydrase-isomerase"/>
    <property type="match status" value="1"/>
</dbReference>
<organism evidence="5">
    <name type="scientific">Alloyangia mangrovi</name>
    <dbReference type="NCBI Taxonomy" id="1779329"/>
    <lineage>
        <taxon>Bacteria</taxon>
        <taxon>Pseudomonadati</taxon>
        <taxon>Pseudomonadota</taxon>
        <taxon>Alphaproteobacteria</taxon>
        <taxon>Rhodobacterales</taxon>
        <taxon>Roseobacteraceae</taxon>
        <taxon>Alloyangia</taxon>
    </lineage>
</organism>
<dbReference type="PIRSF" id="PIRSF003230">
    <property type="entry name" value="YbgC"/>
    <property type="match status" value="1"/>
</dbReference>
<dbReference type="EMBL" id="NTHN01000533">
    <property type="protein sequence ID" value="PBD16813.1"/>
    <property type="molecule type" value="Genomic_DNA"/>
</dbReference>
<keyword evidence="2" id="KW-0378">Hydrolase</keyword>
<accession>A0A2A3JNQ7</accession>
<dbReference type="EMBL" id="NTHN02000063">
    <property type="protein sequence ID" value="MCT4372993.1"/>
    <property type="molecule type" value="Genomic_DNA"/>
</dbReference>
<dbReference type="CDD" id="cd00586">
    <property type="entry name" value="4HBT"/>
    <property type="match status" value="1"/>
</dbReference>
<dbReference type="RefSeq" id="WP_095884328.1">
    <property type="nucleotide sequence ID" value="NZ_NTHN02000063.1"/>
</dbReference>
<comment type="similarity">
    <text evidence="1">Belongs to the 4-hydroxybenzoyl-CoA thioesterase family.</text>
</comment>
<dbReference type="InterPro" id="IPR050563">
    <property type="entry name" value="4-hydroxybenzoyl-CoA_TE"/>
</dbReference>
<dbReference type="InterPro" id="IPR008272">
    <property type="entry name" value="HB-CoA_thioesterase_AS"/>
</dbReference>
<dbReference type="InterPro" id="IPR006684">
    <property type="entry name" value="YbgC/YbaW"/>
</dbReference>
<name>A0A2A3JNQ7_9RHOB</name>
<evidence type="ECO:0000256" key="2">
    <source>
        <dbReference type="ARBA" id="ARBA00022801"/>
    </source>
</evidence>
<reference evidence="6" key="2">
    <citation type="submission" date="2023-07" db="EMBL/GenBank/DDBJ databases">
        <title>Yangia mangrovi SAOS 153D genome.</title>
        <authorList>
            <person name="Verma A."/>
            <person name="Pal Y."/>
            <person name="Sundharam S."/>
            <person name="Bisht B."/>
            <person name="Srinivasan K."/>
        </authorList>
    </citation>
    <scope>NUCLEOTIDE SEQUENCE [LARGE SCALE GENOMIC DNA]</scope>
    <source>
        <strain evidence="6">SAOS 153D</strain>
    </source>
</reference>
<dbReference type="PANTHER" id="PTHR31793:SF37">
    <property type="entry name" value="ACYL-COA THIOESTER HYDROLASE YBGC"/>
    <property type="match status" value="1"/>
</dbReference>
<dbReference type="AlphaFoldDB" id="A0A2A3JNQ7"/>
<protein>
    <submittedName>
        <fullName evidence="5">Tol-pal system-associated acyl-CoA thioesterase</fullName>
    </submittedName>
</protein>
<evidence type="ECO:0000256" key="1">
    <source>
        <dbReference type="ARBA" id="ARBA00005953"/>
    </source>
</evidence>
<proteinExistence type="inferred from homology"/>
<reference evidence="4" key="3">
    <citation type="submission" date="2024-05" db="EMBL/GenBank/DDBJ databases">
        <title>Yangia mangrovi SAOS 153D genome.</title>
        <authorList>
            <person name="Verma A."/>
            <person name="Pal Y."/>
            <person name="Sundharam S."/>
            <person name="Bisht B."/>
            <person name="Srinivasan K."/>
        </authorList>
    </citation>
    <scope>NUCLEOTIDE SEQUENCE</scope>
    <source>
        <strain evidence="4">SAOS 153D</strain>
    </source>
</reference>
<dbReference type="PROSITE" id="PS01328">
    <property type="entry name" value="4HBCOA_THIOESTERASE"/>
    <property type="match status" value="1"/>
</dbReference>